<dbReference type="EMBL" id="NMUF01000051">
    <property type="protein sequence ID" value="RFA95711.1"/>
    <property type="molecule type" value="Genomic_DNA"/>
</dbReference>
<gene>
    <name evidence="3" type="ORF">CGL51_05280</name>
    <name evidence="2" type="ORF">CGL52_12375</name>
</gene>
<dbReference type="EMBL" id="NMUE01000012">
    <property type="protein sequence ID" value="RFA96362.1"/>
    <property type="molecule type" value="Genomic_DNA"/>
</dbReference>
<reference evidence="4 5" key="1">
    <citation type="submission" date="2017-07" db="EMBL/GenBank/DDBJ databases">
        <title>Draft genome sequence of aerobic hyperthermophilic archaea, Pyrobaculum aerophilum YKB31 and YKB32.</title>
        <authorList>
            <person name="Mochizuki T."/>
            <person name="Berliner A.J."/>
            <person name="Yoshida-Takashima Y."/>
            <person name="Takaki Y."/>
            <person name="Nunoura T."/>
            <person name="Takai K."/>
        </authorList>
    </citation>
    <scope>NUCLEOTIDE SEQUENCE [LARGE SCALE GENOMIC DNA]</scope>
    <source>
        <strain evidence="3 5">YKB31</strain>
        <strain evidence="2 4">YKB32</strain>
    </source>
</reference>
<protein>
    <submittedName>
        <fullName evidence="2">DUF58 domain-containing protein</fullName>
    </submittedName>
</protein>
<evidence type="ECO:0000256" key="1">
    <source>
        <dbReference type="SAM" id="Phobius"/>
    </source>
</evidence>
<keyword evidence="1" id="KW-1133">Transmembrane helix</keyword>
<dbReference type="AlphaFoldDB" id="A0A371QYD1"/>
<comment type="caution">
    <text evidence="2">The sequence shown here is derived from an EMBL/GenBank/DDBJ whole genome shotgun (WGS) entry which is preliminary data.</text>
</comment>
<dbReference type="RefSeq" id="WP_116420947.1">
    <property type="nucleotide sequence ID" value="NZ_NMUE01000012.1"/>
</dbReference>
<accession>A0A371QYD1</accession>
<name>A0A371QYD1_9CREN</name>
<dbReference type="Proteomes" id="UP000257123">
    <property type="component" value="Unassembled WGS sequence"/>
</dbReference>
<proteinExistence type="predicted"/>
<evidence type="ECO:0000313" key="3">
    <source>
        <dbReference type="EMBL" id="RFA96362.1"/>
    </source>
</evidence>
<organism evidence="2 4">
    <name type="scientific">Pyrobaculum aerophilum</name>
    <dbReference type="NCBI Taxonomy" id="13773"/>
    <lineage>
        <taxon>Archaea</taxon>
        <taxon>Thermoproteota</taxon>
        <taxon>Thermoprotei</taxon>
        <taxon>Thermoproteales</taxon>
        <taxon>Thermoproteaceae</taxon>
        <taxon>Pyrobaculum</taxon>
    </lineage>
</organism>
<keyword evidence="1" id="KW-0812">Transmembrane</keyword>
<evidence type="ECO:0000313" key="5">
    <source>
        <dbReference type="Proteomes" id="UP000257123"/>
    </source>
</evidence>
<evidence type="ECO:0000313" key="4">
    <source>
        <dbReference type="Proteomes" id="UP000256877"/>
    </source>
</evidence>
<feature type="transmembrane region" description="Helical" evidence="1">
    <location>
        <begin position="55"/>
        <end position="78"/>
    </location>
</feature>
<sequence length="395" mass="44271">MRFGRWSPQRIYEAARRVAPLLYLTLGWPDSLIIAVALALFALENSLLRRVHTPALFLHLAAVSLLPWQYGLIVAVLLTPFFHLAKKLDNVLDWRVHLPLLALASIARPQITPVFLYTIGEVVWYLAKFARDKPRVKPLGKLEAVAGRPFVYRLEIKTSAPALVKLPDGSTVTVNSISVVEARAKFDTAGVYTPPLEFTYVNATRTVRFKRVLKHPPIYVLPRYRRALELGEKLVVGLVEEVTGVREYQPGDSLRQLHWKKMLKIQKPVVKLLEGRRDEVMKVGALLYASTPKSLDRVLEALIAVVATTLTRSDAVEVFLVTRRGVDAVKVDRRNFKAAMEKAVSLGEALDSRVFLARDYAGLIPQLALQPLDVIIGERALVAPLCKPGTYCIYI</sequence>
<dbReference type="Proteomes" id="UP000256877">
    <property type="component" value="Unassembled WGS sequence"/>
</dbReference>
<dbReference type="OrthoDB" id="19186at2157"/>
<keyword evidence="1" id="KW-0472">Membrane</keyword>
<evidence type="ECO:0000313" key="2">
    <source>
        <dbReference type="EMBL" id="RFA95711.1"/>
    </source>
</evidence>
<feature type="transmembrane region" description="Helical" evidence="1">
    <location>
        <begin position="21"/>
        <end position="43"/>
    </location>
</feature>